<dbReference type="InterPro" id="IPR036390">
    <property type="entry name" value="WH_DNA-bd_sf"/>
</dbReference>
<name>A0A1M7UNP7_9BRAD</name>
<dbReference type="EMBL" id="LT670849">
    <property type="protein sequence ID" value="SHN84651.1"/>
    <property type="molecule type" value="Genomic_DNA"/>
</dbReference>
<dbReference type="SUPFAM" id="SSF46785">
    <property type="entry name" value="Winged helix' DNA-binding domain"/>
    <property type="match status" value="1"/>
</dbReference>
<dbReference type="Proteomes" id="UP000184096">
    <property type="component" value="Chromosome I"/>
</dbReference>
<reference evidence="8" key="1">
    <citation type="submission" date="2016-11" db="EMBL/GenBank/DDBJ databases">
        <authorList>
            <person name="Varghese N."/>
            <person name="Submissions S."/>
        </authorList>
    </citation>
    <scope>NUCLEOTIDE SEQUENCE [LARGE SCALE GENOMIC DNA]</scope>
    <source>
        <strain evidence="8">GAS401</strain>
    </source>
</reference>
<dbReference type="Pfam" id="PF03466">
    <property type="entry name" value="LysR_substrate"/>
    <property type="match status" value="1"/>
</dbReference>
<evidence type="ECO:0000256" key="5">
    <source>
        <dbReference type="ARBA" id="ARBA00023163"/>
    </source>
</evidence>
<evidence type="ECO:0000313" key="8">
    <source>
        <dbReference type="Proteomes" id="UP000184096"/>
    </source>
</evidence>
<dbReference type="Gene3D" id="3.40.190.290">
    <property type="match status" value="1"/>
</dbReference>
<dbReference type="InterPro" id="IPR000847">
    <property type="entry name" value="LysR_HTH_N"/>
</dbReference>
<evidence type="ECO:0000256" key="2">
    <source>
        <dbReference type="ARBA" id="ARBA00009437"/>
    </source>
</evidence>
<dbReference type="GO" id="GO:0006351">
    <property type="term" value="P:DNA-templated transcription"/>
    <property type="evidence" value="ECO:0007669"/>
    <property type="project" value="TreeGrafter"/>
</dbReference>
<evidence type="ECO:0000256" key="4">
    <source>
        <dbReference type="ARBA" id="ARBA00023125"/>
    </source>
</evidence>
<dbReference type="PANTHER" id="PTHR30537">
    <property type="entry name" value="HTH-TYPE TRANSCRIPTIONAL REGULATOR"/>
    <property type="match status" value="1"/>
</dbReference>
<dbReference type="InterPro" id="IPR005119">
    <property type="entry name" value="LysR_subst-bd"/>
</dbReference>
<keyword evidence="4" id="KW-0238">DNA-binding</keyword>
<dbReference type="Pfam" id="PF00126">
    <property type="entry name" value="HTH_1"/>
    <property type="match status" value="1"/>
</dbReference>
<dbReference type="GO" id="GO:0003700">
    <property type="term" value="F:DNA-binding transcription factor activity"/>
    <property type="evidence" value="ECO:0007669"/>
    <property type="project" value="InterPro"/>
</dbReference>
<comment type="function">
    <text evidence="1">NodD regulates the expression of the nodABCFE genes which encode other nodulation proteins. NodD is also a negative regulator of its own expression. Binds flavonoids as inducers.</text>
</comment>
<evidence type="ECO:0000313" key="7">
    <source>
        <dbReference type="EMBL" id="SHN84651.1"/>
    </source>
</evidence>
<keyword evidence="8" id="KW-1185">Reference proteome</keyword>
<dbReference type="PROSITE" id="PS50931">
    <property type="entry name" value="HTH_LYSR"/>
    <property type="match status" value="1"/>
</dbReference>
<dbReference type="CDD" id="cd05466">
    <property type="entry name" value="PBP2_LTTR_substrate"/>
    <property type="match status" value="1"/>
</dbReference>
<dbReference type="InterPro" id="IPR036388">
    <property type="entry name" value="WH-like_DNA-bd_sf"/>
</dbReference>
<dbReference type="AlphaFoldDB" id="A0A1M7UNP7"/>
<dbReference type="InterPro" id="IPR058163">
    <property type="entry name" value="LysR-type_TF_proteobact-type"/>
</dbReference>
<evidence type="ECO:0000259" key="6">
    <source>
        <dbReference type="PROSITE" id="PS50931"/>
    </source>
</evidence>
<evidence type="ECO:0000256" key="3">
    <source>
        <dbReference type="ARBA" id="ARBA00023015"/>
    </source>
</evidence>
<organism evidence="7 8">
    <name type="scientific">Bradyrhizobium erythrophlei</name>
    <dbReference type="NCBI Taxonomy" id="1437360"/>
    <lineage>
        <taxon>Bacteria</taxon>
        <taxon>Pseudomonadati</taxon>
        <taxon>Pseudomonadota</taxon>
        <taxon>Alphaproteobacteria</taxon>
        <taxon>Hyphomicrobiales</taxon>
        <taxon>Nitrobacteraceae</taxon>
        <taxon>Bradyrhizobium</taxon>
    </lineage>
</organism>
<keyword evidence="3" id="KW-0805">Transcription regulation</keyword>
<dbReference type="Gene3D" id="1.10.10.10">
    <property type="entry name" value="Winged helix-like DNA-binding domain superfamily/Winged helix DNA-binding domain"/>
    <property type="match status" value="1"/>
</dbReference>
<dbReference type="SUPFAM" id="SSF53850">
    <property type="entry name" value="Periplasmic binding protein-like II"/>
    <property type="match status" value="1"/>
</dbReference>
<protein>
    <submittedName>
        <fullName evidence="7">ModE molybdate transport repressor domain-containing protein</fullName>
    </submittedName>
</protein>
<evidence type="ECO:0000256" key="1">
    <source>
        <dbReference type="ARBA" id="ARBA00003502"/>
    </source>
</evidence>
<sequence>MRKLKSMDWDRIRIFLEVARTGQILGAARRLGVNHATVARQLTALEQELKTQLVERRTTGCVLTSAGETLVAAAERAESEFLQVGAHLGRSSEAISGTVRVGAPDGLGNYFLASQLGALAARHPDLLIQLVPLPRTFSLSRREADIAITLDRPKQGKLIVTKLTDYTLSVYCAESYLKRSGPIRKQADLAGHLFVTHVEDFVYSRALDYASALGKFVNRRYECGSVVAQIEAVRGGHGVGILHDYAARRFPELKRLLPEIRFVRNYWLVSHPDTHQTHRVSEVHAHIVASVRSARREFRN</sequence>
<feature type="domain" description="HTH lysR-type" evidence="6">
    <location>
        <begin position="7"/>
        <end position="64"/>
    </location>
</feature>
<accession>A0A1M7UNP7</accession>
<dbReference type="GO" id="GO:0043565">
    <property type="term" value="F:sequence-specific DNA binding"/>
    <property type="evidence" value="ECO:0007669"/>
    <property type="project" value="TreeGrafter"/>
</dbReference>
<keyword evidence="5" id="KW-0804">Transcription</keyword>
<proteinExistence type="inferred from homology"/>
<gene>
    <name evidence="7" type="ORF">SAMN05444170_5979</name>
</gene>
<comment type="similarity">
    <text evidence="2">Belongs to the LysR transcriptional regulatory family.</text>
</comment>
<dbReference type="PANTHER" id="PTHR30537:SF3">
    <property type="entry name" value="TRANSCRIPTIONAL REGULATORY PROTEIN"/>
    <property type="match status" value="1"/>
</dbReference>